<dbReference type="RefSeq" id="XP_032807812.1">
    <property type="nucleotide sequence ID" value="XM_032951921.1"/>
</dbReference>
<protein>
    <submittedName>
        <fullName evidence="3">Uncharacterized protein LOC116941177</fullName>
    </submittedName>
</protein>
<evidence type="ECO:0000256" key="1">
    <source>
        <dbReference type="SAM" id="MobiDB-lite"/>
    </source>
</evidence>
<dbReference type="PANTHER" id="PTHR28422:SF1">
    <property type="entry name" value="SIMILAR TO HUMAN CHROMOSOME 15 OPEN READING FRAME 39"/>
    <property type="match status" value="1"/>
</dbReference>
<feature type="region of interest" description="Disordered" evidence="1">
    <location>
        <begin position="952"/>
        <end position="1051"/>
    </location>
</feature>
<dbReference type="Proteomes" id="UP001318040">
    <property type="component" value="Chromosome 11"/>
</dbReference>
<feature type="region of interest" description="Disordered" evidence="1">
    <location>
        <begin position="193"/>
        <end position="251"/>
    </location>
</feature>
<gene>
    <name evidence="3" type="primary">LOC116941177</name>
</gene>
<evidence type="ECO:0000313" key="3">
    <source>
        <dbReference type="RefSeq" id="XP_032807812.1"/>
    </source>
</evidence>
<dbReference type="AlphaFoldDB" id="A0AAJ7T0D5"/>
<accession>A0AAJ7T0D5</accession>
<feature type="region of interest" description="Disordered" evidence="1">
    <location>
        <begin position="1123"/>
        <end position="1160"/>
    </location>
</feature>
<evidence type="ECO:0000313" key="2">
    <source>
        <dbReference type="Proteomes" id="UP001318040"/>
    </source>
</evidence>
<keyword evidence="2" id="KW-1185">Reference proteome</keyword>
<feature type="compositionally biased region" description="Pro residues" evidence="1">
    <location>
        <begin position="1131"/>
        <end position="1140"/>
    </location>
</feature>
<feature type="compositionally biased region" description="Basic and acidic residues" evidence="1">
    <location>
        <begin position="388"/>
        <end position="398"/>
    </location>
</feature>
<feature type="compositionally biased region" description="Polar residues" evidence="1">
    <location>
        <begin position="952"/>
        <end position="968"/>
    </location>
</feature>
<feature type="region of interest" description="Disordered" evidence="1">
    <location>
        <begin position="385"/>
        <end position="405"/>
    </location>
</feature>
<dbReference type="KEGG" id="pmrn:116941177"/>
<dbReference type="GeneID" id="116941177"/>
<dbReference type="PANTHER" id="PTHR28422">
    <property type="entry name" value="SIMILAR TO HUMAN CHROMOSOME 15 OPEN READING FRAME 39"/>
    <property type="match status" value="1"/>
</dbReference>
<feature type="compositionally biased region" description="Basic and acidic residues" evidence="1">
    <location>
        <begin position="224"/>
        <end position="241"/>
    </location>
</feature>
<sequence>MAASAPCREPPAWLSSIFPYGVTIPAPPPPHNLLSFHTPPRFSNTTWTDTAASYSARFWHSDFAKFVQKFGPSVRLPPSVVVEGVVHPGGQNLLKSKPWQYRSAPFATVNSGSVASPSQWMYQPKNAPYWQVTAAMLAQNNAGICETASNIGSLNQTGMERAARQGQARGTEVGGSAPLAQVQSDELEVHFSGRGRGYGCGRGRGRGRGAAAPATVQVSGRGNSRGEKRPLPRKEPERGQHADPSTAPCISRHGHSCCSRLTHYNRFDEHWQPAWHKEQIPIITAVFSLAPDPLHSEAPSTTRRRSTHDETDKPAPQPHDGNSVLPVAVKCESPAGCCSGKVTMEVNMNAASETTTSSVPFLLPEIKKEPLAEVGVCVQAADADAQTDAEHSSNERDVGPGAVPSTRYKLEPLSVTLPFGAVPSRAQVKELAMDLESRRLPTPSVHESQQLCAVEETPGNASVGRIESKDSESVYARYAEGETTPRDCETHIEAAAVIVGVARPGSNEFGAEHGQPALHEGDAGASWPEKDTAGVAMLVAHSARVEDLASVSMPVAHSTWVEDTAGVAMPVAHSGQVEDIASVSMPVVCSARVEDTTSVPIPVARSAPVKDTAGVGAKEAGTCCSFDSSEESAAEEFATPQSAPAMSGTCTFQPDDDIDLPKVTEVPGSVCTVSRPGLGSRYISKEKADLAAMESTTPSLGEHTATVTSVPQETSAAHKTCNFHSAKMTPPTKNPKNKVSKITVNGFCVSEFGGITATRIENLFTLLSLHMELMNIADGVTDAHKDALSQAEWTRHKEEAAMLNHPRVRRAVERVVRALVGMESESSCPFPFVLRHGRTFVPLAALRETMVMELSRHELVGVLARCAVPQRPSTLTEEGVLRCAPWLRRGCFTLLRMAQLRYVYPHLFHTAWRVRRRMGGGRNFPWTTCKVWLECERGAPVTLEYNKLGSRISTGSATSTSQEVRQSHGTVATRGRPRGRRSAGPTATGTRKIPARGAMSTQPPKTPHDASGADHLRPSAPPVAHLPGPVAPRRDGSTHAPARLGSERRAGDDCWARPSVVLPTGAAFPTASPASPDPRRGENAARRAWWMEGKRACARHNIFSFPMVSIKCLDASAAWRGGSGAALAWPPAEPATGPQPPRKRQGQHSPSRQFKKGKLE</sequence>
<organism evidence="2 3">
    <name type="scientific">Petromyzon marinus</name>
    <name type="common">Sea lamprey</name>
    <dbReference type="NCBI Taxonomy" id="7757"/>
    <lineage>
        <taxon>Eukaryota</taxon>
        <taxon>Metazoa</taxon>
        <taxon>Chordata</taxon>
        <taxon>Craniata</taxon>
        <taxon>Vertebrata</taxon>
        <taxon>Cyclostomata</taxon>
        <taxon>Hyperoartia</taxon>
        <taxon>Petromyzontiformes</taxon>
        <taxon>Petromyzontidae</taxon>
        <taxon>Petromyzon</taxon>
    </lineage>
</organism>
<reference evidence="3" key="1">
    <citation type="submission" date="2025-08" db="UniProtKB">
        <authorList>
            <consortium name="RefSeq"/>
        </authorList>
    </citation>
    <scope>IDENTIFICATION</scope>
    <source>
        <tissue evidence="3">Sperm</tissue>
    </source>
</reference>
<name>A0AAJ7T0D5_PETMA</name>
<proteinExistence type="predicted"/>
<dbReference type="InterPro" id="IPR037656">
    <property type="entry name" value="DUF5525"/>
</dbReference>
<feature type="compositionally biased region" description="Basic and acidic residues" evidence="1">
    <location>
        <begin position="1006"/>
        <end position="1017"/>
    </location>
</feature>
<feature type="region of interest" description="Disordered" evidence="1">
    <location>
        <begin position="293"/>
        <end position="325"/>
    </location>
</feature>